<evidence type="ECO:0000313" key="8">
    <source>
        <dbReference type="EMBL" id="MBB5175399.1"/>
    </source>
</evidence>
<keyword evidence="2" id="KW-0547">Nucleotide-binding</keyword>
<evidence type="ECO:0000256" key="5">
    <source>
        <dbReference type="ARBA" id="ARBA00023136"/>
    </source>
</evidence>
<keyword evidence="3" id="KW-0378">Hydrolase</keyword>
<sequence length="1118" mass="129427">MVNDDTLNILYKIRKEISKSNNKQLMSEIDYTIKKVYDDLFVVSFIGHFSAGKSSLINHLLEEDVLPSSPIPTTSKTVQIEVNNDTLARVYIDKNHFVKLNNLSEVKDINKKDVAIEYVKIMHESTKYDNTFVFQDTPGVDSKTSAHEESTNKFLLNSDYVFFTVEYNHVESESNLSFLSEIASYNIPFSLIVNQIDKHDDNELSYETFIHRLNMTLKNHGITPEHIFTTSIYDTPYRQNSELEKFLKELDQSREEFKTRYHDRIIKNIESKHVDYLNDTLSNLQIHEKTISDLKAHISYLEEEKDTQDASEIKQDKNKLKSYVDNNAKSVVDNSYLFPHDVKDSIREYFKMCTGEVTIKGFFGKKKKLDAMKKEQLSNVHKFMQDVIDCQINTQINDLFFDLKISTSDYFKYEYHDSLLIDYDITESNEKFLHVYLDHLKQTISREVREQLSTFIDSLNVSHQNVETASNVNEELARYKKALDIQELKEVFLSGSYQNLYTHVDEDLKVLNKNIEVSLDQIKDLTEEKVDIASYDYKSESLNIELYKEVTDLVSTSENYKDVYNLLQSKLSRLDNDEANISVFGGFSAGKSTFINALLKEKLLTTSPNPTTASITEISNNEKSYIEYKSEESLIKMLEAVTGKSRIPLDKQVSELNKKEVSKLYIPLKNGLNENLEMYRPLLGQTVESTKKDIDFKTSEDSHAIFIEKAYIGDDAPLLENFTIVDSPGINSMNDRHTQETYHIIANSDLIIYVSYFNHVFTESDAQFLKYIQSIKGKGFPLTIIINAVDLAKDTTEVEDVKEYMHQSLNQLKIQHDIYGVSSKYALNHNDASFESVKAQFLKNAESTSKALLAKSIDENIKQFIELLKSNIKQFNDGENHIQTLIKNRKNTYNLINTFNASYFTNEATNEMENLFTFMPKQLELKLYDYLSSKISINDTSKKALNARFEELSNDISQYLTIESNTILNNIFRFIDQLLSQQLNDFNVKLRESNVVDTITFPKTKHSQITISTDKLFIKENLKQLEKKTKTHKQLRDNLLIFSKKIVESLQLDDLKQHVNDNIKVYFDAVDSSLKEDKTRVLELLNKEVETPSENKYHESVELLNKIKQTVGEDNVNY</sequence>
<dbReference type="PANTHER" id="PTHR10465">
    <property type="entry name" value="TRANSMEMBRANE GTPASE FZO1"/>
    <property type="match status" value="1"/>
</dbReference>
<dbReference type="SUPFAM" id="SSF52540">
    <property type="entry name" value="P-loop containing nucleoside triphosphate hydrolases"/>
    <property type="match status" value="2"/>
</dbReference>
<dbReference type="GO" id="GO:0016020">
    <property type="term" value="C:membrane"/>
    <property type="evidence" value="ECO:0007669"/>
    <property type="project" value="UniProtKB-SubCell"/>
</dbReference>
<keyword evidence="9" id="KW-1185">Reference proteome</keyword>
<keyword evidence="6" id="KW-0175">Coiled coil</keyword>
<feature type="domain" description="Dynamin N-terminal" evidence="7">
    <location>
        <begin position="581"/>
        <end position="786"/>
    </location>
</feature>
<comment type="subcellular location">
    <subcellularLocation>
        <location evidence="1">Membrane</location>
    </subcellularLocation>
</comment>
<gene>
    <name evidence="8" type="ORF">HNQ45_000257</name>
</gene>
<proteinExistence type="predicted"/>
<reference evidence="8 9" key="1">
    <citation type="submission" date="2020-08" db="EMBL/GenBank/DDBJ databases">
        <title>Genomic Encyclopedia of Type Strains, Phase IV (KMG-IV): sequencing the most valuable type-strain genomes for metagenomic binning, comparative biology and taxonomic classification.</title>
        <authorList>
            <person name="Goeker M."/>
        </authorList>
    </citation>
    <scope>NUCLEOTIDE SEQUENCE [LARGE SCALE GENOMIC DNA]</scope>
    <source>
        <strain evidence="8 9">DSM 19163</strain>
    </source>
</reference>
<dbReference type="AlphaFoldDB" id="A0A9Q2CXB5"/>
<feature type="domain" description="Dynamin N-terminal" evidence="7">
    <location>
        <begin position="43"/>
        <end position="195"/>
    </location>
</feature>
<dbReference type="EMBL" id="JACHHF010000001">
    <property type="protein sequence ID" value="MBB5175399.1"/>
    <property type="molecule type" value="Genomic_DNA"/>
</dbReference>
<evidence type="ECO:0000313" key="9">
    <source>
        <dbReference type="Proteomes" id="UP000579136"/>
    </source>
</evidence>
<evidence type="ECO:0000256" key="4">
    <source>
        <dbReference type="ARBA" id="ARBA00023134"/>
    </source>
</evidence>
<dbReference type="InterPro" id="IPR027417">
    <property type="entry name" value="P-loop_NTPase"/>
</dbReference>
<dbReference type="Proteomes" id="UP000579136">
    <property type="component" value="Unassembled WGS sequence"/>
</dbReference>
<keyword evidence="4" id="KW-0342">GTP-binding</keyword>
<protein>
    <submittedName>
        <fullName evidence="8">Small GTP-binding protein</fullName>
    </submittedName>
</protein>
<evidence type="ECO:0000256" key="2">
    <source>
        <dbReference type="ARBA" id="ARBA00022741"/>
    </source>
</evidence>
<evidence type="ECO:0000256" key="6">
    <source>
        <dbReference type="SAM" id="Coils"/>
    </source>
</evidence>
<dbReference type="InterPro" id="IPR027094">
    <property type="entry name" value="Mitofusin_fam"/>
</dbReference>
<feature type="coiled-coil region" evidence="6">
    <location>
        <begin position="469"/>
        <end position="528"/>
    </location>
</feature>
<dbReference type="GO" id="GO:0003924">
    <property type="term" value="F:GTPase activity"/>
    <property type="evidence" value="ECO:0007669"/>
    <property type="project" value="InterPro"/>
</dbReference>
<keyword evidence="5" id="KW-0472">Membrane</keyword>
<evidence type="ECO:0000259" key="7">
    <source>
        <dbReference type="Pfam" id="PF00350"/>
    </source>
</evidence>
<dbReference type="RefSeq" id="WP_183672820.1">
    <property type="nucleotide sequence ID" value="NZ_CBCRYX010000003.1"/>
</dbReference>
<dbReference type="PANTHER" id="PTHR10465:SF0">
    <property type="entry name" value="SARCALUMENIN"/>
    <property type="match status" value="1"/>
</dbReference>
<accession>A0A9Q2CXB5</accession>
<name>A0A9Q2CXB5_9STAP</name>
<dbReference type="InterPro" id="IPR045063">
    <property type="entry name" value="Dynamin_N"/>
</dbReference>
<dbReference type="Pfam" id="PF00350">
    <property type="entry name" value="Dynamin_N"/>
    <property type="match status" value="2"/>
</dbReference>
<dbReference type="Gene3D" id="3.40.50.300">
    <property type="entry name" value="P-loop containing nucleotide triphosphate hydrolases"/>
    <property type="match status" value="2"/>
</dbReference>
<evidence type="ECO:0000256" key="3">
    <source>
        <dbReference type="ARBA" id="ARBA00022801"/>
    </source>
</evidence>
<comment type="caution">
    <text evidence="8">The sequence shown here is derived from an EMBL/GenBank/DDBJ whole genome shotgun (WGS) entry which is preliminary data.</text>
</comment>
<dbReference type="GO" id="GO:0005525">
    <property type="term" value="F:GTP binding"/>
    <property type="evidence" value="ECO:0007669"/>
    <property type="project" value="UniProtKB-KW"/>
</dbReference>
<organism evidence="8 9">
    <name type="scientific">Nosocomiicoccus ampullae</name>
    <dbReference type="NCBI Taxonomy" id="489910"/>
    <lineage>
        <taxon>Bacteria</taxon>
        <taxon>Bacillati</taxon>
        <taxon>Bacillota</taxon>
        <taxon>Bacilli</taxon>
        <taxon>Bacillales</taxon>
        <taxon>Staphylococcaceae</taxon>
        <taxon>Nosocomiicoccus</taxon>
    </lineage>
</organism>
<evidence type="ECO:0000256" key="1">
    <source>
        <dbReference type="ARBA" id="ARBA00004370"/>
    </source>
</evidence>